<accession>A0A0C2C2V3</accession>
<evidence type="ECO:0000313" key="2">
    <source>
        <dbReference type="EMBL" id="KIH43847.1"/>
    </source>
</evidence>
<dbReference type="Pfam" id="PF16672">
    <property type="entry name" value="LAMTOR5"/>
    <property type="match status" value="1"/>
</dbReference>
<proteinExistence type="predicted"/>
<dbReference type="GO" id="GO:0043066">
    <property type="term" value="P:negative regulation of apoptotic process"/>
    <property type="evidence" value="ECO:0007669"/>
    <property type="project" value="InterPro"/>
</dbReference>
<sequence>MTLPGVTGVCVADSNGLALSSRGSLKAEVAPVGSQLLTLCSQLEPSSPVPPQVTLLSDHGKVCTFHPFYYVFVSELMFFFFAIAHRSCTSTSVPNFLSKPKLHV</sequence>
<name>A0A0C2C2V3_9BILA</name>
<reference evidence="2 3" key="1">
    <citation type="submission" date="2013-12" db="EMBL/GenBank/DDBJ databases">
        <title>Draft genome of the parsitic nematode Ancylostoma duodenale.</title>
        <authorList>
            <person name="Mitreva M."/>
        </authorList>
    </citation>
    <scope>NUCLEOTIDE SEQUENCE [LARGE SCALE GENOMIC DNA]</scope>
    <source>
        <strain evidence="2 3">Zhejiang</strain>
    </source>
</reference>
<keyword evidence="3" id="KW-1185">Reference proteome</keyword>
<dbReference type="InterPro" id="IPR024135">
    <property type="entry name" value="LAMTOR5"/>
</dbReference>
<keyword evidence="1" id="KW-0812">Transmembrane</keyword>
<keyword evidence="1" id="KW-0472">Membrane</keyword>
<feature type="transmembrane region" description="Helical" evidence="1">
    <location>
        <begin position="67"/>
        <end position="84"/>
    </location>
</feature>
<protein>
    <submittedName>
        <fullName evidence="2">Uncharacterized protein</fullName>
    </submittedName>
</protein>
<evidence type="ECO:0000256" key="1">
    <source>
        <dbReference type="SAM" id="Phobius"/>
    </source>
</evidence>
<dbReference type="OrthoDB" id="10248987at2759"/>
<dbReference type="EMBL" id="KN782369">
    <property type="protein sequence ID" value="KIH43847.1"/>
    <property type="molecule type" value="Genomic_DNA"/>
</dbReference>
<keyword evidence="1" id="KW-1133">Transmembrane helix</keyword>
<organism evidence="2 3">
    <name type="scientific">Ancylostoma duodenale</name>
    <dbReference type="NCBI Taxonomy" id="51022"/>
    <lineage>
        <taxon>Eukaryota</taxon>
        <taxon>Metazoa</taxon>
        <taxon>Ecdysozoa</taxon>
        <taxon>Nematoda</taxon>
        <taxon>Chromadorea</taxon>
        <taxon>Rhabditida</taxon>
        <taxon>Rhabditina</taxon>
        <taxon>Rhabditomorpha</taxon>
        <taxon>Strongyloidea</taxon>
        <taxon>Ancylostomatidae</taxon>
        <taxon>Ancylostomatinae</taxon>
        <taxon>Ancylostoma</taxon>
    </lineage>
</organism>
<gene>
    <name evidence="2" type="ORF">ANCDUO_26141</name>
</gene>
<dbReference type="Gene3D" id="3.30.450.30">
    <property type="entry name" value="Dynein light chain 2a, cytoplasmic"/>
    <property type="match status" value="1"/>
</dbReference>
<dbReference type="GO" id="GO:0071986">
    <property type="term" value="C:Ragulator complex"/>
    <property type="evidence" value="ECO:0007669"/>
    <property type="project" value="InterPro"/>
</dbReference>
<dbReference type="Proteomes" id="UP000054047">
    <property type="component" value="Unassembled WGS sequence"/>
</dbReference>
<dbReference type="AlphaFoldDB" id="A0A0C2C2V3"/>
<evidence type="ECO:0000313" key="3">
    <source>
        <dbReference type="Proteomes" id="UP000054047"/>
    </source>
</evidence>